<dbReference type="InterPro" id="IPR031157">
    <property type="entry name" value="G_TR_CS"/>
</dbReference>
<dbReference type="InterPro" id="IPR009000">
    <property type="entry name" value="Transl_B-barrel_sf"/>
</dbReference>
<dbReference type="Pfam" id="PF00009">
    <property type="entry name" value="GTP_EFTU"/>
    <property type="match status" value="2"/>
</dbReference>
<evidence type="ECO:0000313" key="6">
    <source>
        <dbReference type="WBParaSite" id="Minc3s03231g33220"/>
    </source>
</evidence>
<protein>
    <submittedName>
        <fullName evidence="6">Tr-type G domain-containing protein</fullName>
    </submittedName>
</protein>
<accession>A0A914N695</accession>
<feature type="domain" description="Tr-type G" evidence="4">
    <location>
        <begin position="34"/>
        <end position="350"/>
    </location>
</feature>
<dbReference type="Pfam" id="PF14492">
    <property type="entry name" value="EFG_III"/>
    <property type="match status" value="1"/>
</dbReference>
<dbReference type="InterPro" id="IPR041095">
    <property type="entry name" value="EFG_II"/>
</dbReference>
<keyword evidence="5" id="KW-1185">Reference proteome</keyword>
<dbReference type="Gene3D" id="2.40.30.10">
    <property type="entry name" value="Translation factors"/>
    <property type="match status" value="1"/>
</dbReference>
<evidence type="ECO:0000256" key="1">
    <source>
        <dbReference type="ARBA" id="ARBA00022741"/>
    </source>
</evidence>
<keyword evidence="2" id="KW-0648">Protein biosynthesis</keyword>
<dbReference type="Gene3D" id="3.30.230.10">
    <property type="match status" value="1"/>
</dbReference>
<dbReference type="InterPro" id="IPR027417">
    <property type="entry name" value="P-loop_NTPase"/>
</dbReference>
<reference evidence="6" key="1">
    <citation type="submission" date="2022-11" db="UniProtKB">
        <authorList>
            <consortium name="WormBaseParasite"/>
        </authorList>
    </citation>
    <scope>IDENTIFICATION</scope>
</reference>
<keyword evidence="3" id="KW-0342">GTP-binding</keyword>
<evidence type="ECO:0000256" key="3">
    <source>
        <dbReference type="ARBA" id="ARBA00023134"/>
    </source>
</evidence>
<dbReference type="PROSITE" id="PS51722">
    <property type="entry name" value="G_TR_2"/>
    <property type="match status" value="1"/>
</dbReference>
<dbReference type="Gene3D" id="3.30.70.240">
    <property type="match status" value="1"/>
</dbReference>
<dbReference type="SUPFAM" id="SSF50447">
    <property type="entry name" value="Translation proteins"/>
    <property type="match status" value="1"/>
</dbReference>
<dbReference type="SUPFAM" id="SSF54211">
    <property type="entry name" value="Ribosomal protein S5 domain 2-like"/>
    <property type="match status" value="1"/>
</dbReference>
<proteinExistence type="predicted"/>
<name>A0A914N695_MELIC</name>
<dbReference type="PANTHER" id="PTHR43261">
    <property type="entry name" value="TRANSLATION ELONGATION FACTOR G-RELATED"/>
    <property type="match status" value="1"/>
</dbReference>
<dbReference type="InterPro" id="IPR000795">
    <property type="entry name" value="T_Tr_GTP-bd_dom"/>
</dbReference>
<evidence type="ECO:0000259" key="4">
    <source>
        <dbReference type="PROSITE" id="PS51722"/>
    </source>
</evidence>
<dbReference type="PANTHER" id="PTHR43261:SF1">
    <property type="entry name" value="RIBOSOME-RELEASING FACTOR 2, MITOCHONDRIAL"/>
    <property type="match status" value="1"/>
</dbReference>
<dbReference type="CDD" id="cd16262">
    <property type="entry name" value="EFG_III"/>
    <property type="match status" value="1"/>
</dbReference>
<evidence type="ECO:0000313" key="5">
    <source>
        <dbReference type="Proteomes" id="UP000887563"/>
    </source>
</evidence>
<dbReference type="Gene3D" id="3.30.70.870">
    <property type="entry name" value="Elongation Factor G (Translational Gtpase), domain 3"/>
    <property type="match status" value="1"/>
</dbReference>
<evidence type="ECO:0000256" key="2">
    <source>
        <dbReference type="ARBA" id="ARBA00022917"/>
    </source>
</evidence>
<dbReference type="SUPFAM" id="SSF54980">
    <property type="entry name" value="EF-G C-terminal domain-like"/>
    <property type="match status" value="2"/>
</dbReference>
<organism evidence="5 6">
    <name type="scientific">Meloidogyne incognita</name>
    <name type="common">Southern root-knot nematode worm</name>
    <name type="synonym">Oxyuris incognita</name>
    <dbReference type="NCBI Taxonomy" id="6306"/>
    <lineage>
        <taxon>Eukaryota</taxon>
        <taxon>Metazoa</taxon>
        <taxon>Ecdysozoa</taxon>
        <taxon>Nematoda</taxon>
        <taxon>Chromadorea</taxon>
        <taxon>Rhabditida</taxon>
        <taxon>Tylenchina</taxon>
        <taxon>Tylenchomorpha</taxon>
        <taxon>Tylenchoidea</taxon>
        <taxon>Meloidogynidae</taxon>
        <taxon>Meloidogyninae</taxon>
        <taxon>Meloidogyne</taxon>
        <taxon>Meloidogyne incognita group</taxon>
    </lineage>
</organism>
<dbReference type="PRINTS" id="PR00315">
    <property type="entry name" value="ELONGATNFCT"/>
</dbReference>
<dbReference type="InterPro" id="IPR035647">
    <property type="entry name" value="EFG_III/V"/>
</dbReference>
<dbReference type="NCBIfam" id="TIGR00231">
    <property type="entry name" value="small_GTP"/>
    <property type="match status" value="1"/>
</dbReference>
<dbReference type="Proteomes" id="UP000887563">
    <property type="component" value="Unplaced"/>
</dbReference>
<keyword evidence="1" id="KW-0547">Nucleotide-binding</keyword>
<dbReference type="Pfam" id="PF00679">
    <property type="entry name" value="EFG_C"/>
    <property type="match status" value="1"/>
</dbReference>
<dbReference type="InterPro" id="IPR020568">
    <property type="entry name" value="Ribosomal_Su5_D2-typ_SF"/>
</dbReference>
<dbReference type="InterPro" id="IPR035649">
    <property type="entry name" value="EFG_V"/>
</dbReference>
<dbReference type="GO" id="GO:0005739">
    <property type="term" value="C:mitochondrion"/>
    <property type="evidence" value="ECO:0007669"/>
    <property type="project" value="TreeGrafter"/>
</dbReference>
<dbReference type="GO" id="GO:0032543">
    <property type="term" value="P:mitochondrial translation"/>
    <property type="evidence" value="ECO:0007669"/>
    <property type="project" value="TreeGrafter"/>
</dbReference>
<sequence>MALMFYSSLFLVKRVNYYSKRGLKTRLPLISELNKIRNIGIIAHIDSGKTTLTEQLLYQTGSTQSVGLVDEGSTITDFMEIERERGITIQSASISSLWKNHRINLIDTPGHVDFTVEVERSLRVLDGVVTVLDASAGVQAQTLTVWRQANKFSHVDFTVEVERSLRVLDGVVTVLDASAGVQAQTLTVWRQANKFSLPSIFFVNKMDKPCVDLSFCVASIEERLNVKDGHLEVFIDVLNNLFLKFTRENRLQNNSSEWIQIEKDSQIEQISFSGFEDICLNLADIDSEFEKEIIKYPNLRNIPKEMVIKALRRNLISRKLSPLACGSALHCSLSVLPVLDMIVDFLSNPTENDYKNNKIDDEIIESCGIVFKVSHDTKEGQLNYVRLFKGDIELPSVSKYTLINANTDERQNNYKIFTPFSDYLQPIDKVKNGNIAVFTGLNNTKTGDTLIICDSSCKNKSFARFALEGINSPSPVFSCTIESPTLASEQKFLKALSELLVEDPSLRIREDSNTGQKILEGMGELQIEVLRERLLREYKLDVFIGPIRIGYRESPTKPVEHTEIIEDSSQKLHRSWISLKFYIEPITKYDNIISVENGFGVFTGIELSLESENTEEIESANEVLSKRPELLKAVNDGCSVALFNGPKMGFAVTNVKVFLKSFTFSGRIQPTLLSACASRCLSGALRKSAINILEPLMQIEVTIVAGISGFPDVDNILHELSKRRARVISVDSQRKTSIITASIPLSETIGLSKILRTISSGLASFNLEQKGYQSVDVENVHINI</sequence>
<dbReference type="AlphaFoldDB" id="A0A914N695"/>
<dbReference type="GO" id="GO:0003924">
    <property type="term" value="F:GTPase activity"/>
    <property type="evidence" value="ECO:0007669"/>
    <property type="project" value="InterPro"/>
</dbReference>
<dbReference type="InterPro" id="IPR014721">
    <property type="entry name" value="Ribsml_uS5_D2-typ_fold_subgr"/>
</dbReference>
<dbReference type="PROSITE" id="PS00301">
    <property type="entry name" value="G_TR_1"/>
    <property type="match status" value="1"/>
</dbReference>
<dbReference type="GO" id="GO:0032790">
    <property type="term" value="P:ribosome disassembly"/>
    <property type="evidence" value="ECO:0007669"/>
    <property type="project" value="TreeGrafter"/>
</dbReference>
<dbReference type="InterPro" id="IPR005225">
    <property type="entry name" value="Small_GTP-bd"/>
</dbReference>
<dbReference type="InterPro" id="IPR000640">
    <property type="entry name" value="EFG_V-like"/>
</dbReference>
<dbReference type="WBParaSite" id="Minc3s03231g33220">
    <property type="protein sequence ID" value="Minc3s03231g33220"/>
    <property type="gene ID" value="Minc3s03231g33220"/>
</dbReference>
<dbReference type="CDD" id="cd03713">
    <property type="entry name" value="EFG_mtEFG_C"/>
    <property type="match status" value="1"/>
</dbReference>
<dbReference type="Gene3D" id="3.40.50.300">
    <property type="entry name" value="P-loop containing nucleotide triphosphate hydrolases"/>
    <property type="match status" value="2"/>
</dbReference>
<dbReference type="SUPFAM" id="SSF52540">
    <property type="entry name" value="P-loop containing nucleoside triphosphate hydrolases"/>
    <property type="match status" value="2"/>
</dbReference>
<dbReference type="GO" id="GO:0005525">
    <property type="term" value="F:GTP binding"/>
    <property type="evidence" value="ECO:0007669"/>
    <property type="project" value="UniProtKB-KW"/>
</dbReference>
<dbReference type="InterPro" id="IPR009022">
    <property type="entry name" value="EFG_III"/>
</dbReference>
<dbReference type="SMART" id="SM00838">
    <property type="entry name" value="EFG_C"/>
    <property type="match status" value="1"/>
</dbReference>